<organism evidence="1 2">
    <name type="scientific">Beauveria bassiana (strain ARSEF 2860)</name>
    <name type="common">White muscardine disease fungus</name>
    <name type="synonym">Tritirachium shiotae</name>
    <dbReference type="NCBI Taxonomy" id="655819"/>
    <lineage>
        <taxon>Eukaryota</taxon>
        <taxon>Fungi</taxon>
        <taxon>Dikarya</taxon>
        <taxon>Ascomycota</taxon>
        <taxon>Pezizomycotina</taxon>
        <taxon>Sordariomycetes</taxon>
        <taxon>Hypocreomycetidae</taxon>
        <taxon>Hypocreales</taxon>
        <taxon>Cordycipitaceae</taxon>
        <taxon>Beauveria</taxon>
    </lineage>
</organism>
<dbReference type="Proteomes" id="UP000002762">
    <property type="component" value="Unassembled WGS sequence"/>
</dbReference>
<dbReference type="HOGENOM" id="CLU_2978782_0_0_1"/>
<evidence type="ECO:0000313" key="2">
    <source>
        <dbReference type="Proteomes" id="UP000002762"/>
    </source>
</evidence>
<evidence type="ECO:0000313" key="1">
    <source>
        <dbReference type="EMBL" id="EJP67374.1"/>
    </source>
</evidence>
<gene>
    <name evidence="1" type="ORF">BBA_03948</name>
</gene>
<dbReference type="AlphaFoldDB" id="J4KPF7"/>
<reference evidence="1 2" key="1">
    <citation type="journal article" date="2012" name="Sci. Rep.">
        <title>Genomic perspectives on the evolution of fungal entomopathogenicity in Beauveria bassiana.</title>
        <authorList>
            <person name="Xiao G."/>
            <person name="Ying S.H."/>
            <person name="Zheng P."/>
            <person name="Wang Z.L."/>
            <person name="Zhang S."/>
            <person name="Xie X.Q."/>
            <person name="Shang Y."/>
            <person name="St Leger R.J."/>
            <person name="Zhao G.P."/>
            <person name="Wang C."/>
            <person name="Feng M.G."/>
        </authorList>
    </citation>
    <scope>NUCLEOTIDE SEQUENCE [LARGE SCALE GENOMIC DNA]</scope>
    <source>
        <strain evidence="1 2">ARSEF 2860</strain>
    </source>
</reference>
<dbReference type="InParanoid" id="J4KPF7"/>
<accession>J4KPF7</accession>
<keyword evidence="2" id="KW-1185">Reference proteome</keyword>
<dbReference type="EMBL" id="JH725157">
    <property type="protein sequence ID" value="EJP67374.1"/>
    <property type="molecule type" value="Genomic_DNA"/>
</dbReference>
<name>J4KPF7_BEAB2</name>
<sequence>MANAQRFVPVGASTVVQDADMRARWSSANFPRGKETTGSFPIYSVVTTPLYQVPTAMS</sequence>
<dbReference type="RefSeq" id="XP_008597267.1">
    <property type="nucleotide sequence ID" value="XM_008599045.1"/>
</dbReference>
<protein>
    <submittedName>
        <fullName evidence="1">Uncharacterized protein</fullName>
    </submittedName>
</protein>
<dbReference type="GeneID" id="19886960"/>
<proteinExistence type="predicted"/>